<gene>
    <name evidence="2" type="ORF">BKP37_03770</name>
</gene>
<feature type="transmembrane region" description="Helical" evidence="1">
    <location>
        <begin position="98"/>
        <end position="128"/>
    </location>
</feature>
<keyword evidence="1" id="KW-1133">Transmembrane helix</keyword>
<dbReference type="PANTHER" id="PTHR37305:SF1">
    <property type="entry name" value="MEMBRANE PROTEIN"/>
    <property type="match status" value="1"/>
</dbReference>
<evidence type="ECO:0008006" key="4">
    <source>
        <dbReference type="Google" id="ProtNLM"/>
    </source>
</evidence>
<feature type="transmembrane region" description="Helical" evidence="1">
    <location>
        <begin position="226"/>
        <end position="248"/>
    </location>
</feature>
<evidence type="ECO:0000313" key="2">
    <source>
        <dbReference type="EMBL" id="OIJ17614.1"/>
    </source>
</evidence>
<protein>
    <recommendedName>
        <fullName evidence="4">ABC transporter permease</fullName>
    </recommendedName>
</protein>
<reference evidence="2 3" key="1">
    <citation type="submission" date="2016-10" db="EMBL/GenBank/DDBJ databases">
        <title>Draft genome sequences of four alkaliphilic bacteria belonging to the Anaerobacillus genus.</title>
        <authorList>
            <person name="Bassil N.M."/>
            <person name="Lloyd J.R."/>
        </authorList>
    </citation>
    <scope>NUCLEOTIDE SEQUENCE [LARGE SCALE GENOMIC DNA]</scope>
    <source>
        <strain evidence="2 3">DSM 18345</strain>
    </source>
</reference>
<comment type="caution">
    <text evidence="2">The sequence shown here is derived from an EMBL/GenBank/DDBJ whole genome shotgun (WGS) entry which is preliminary data.</text>
</comment>
<dbReference type="EMBL" id="MLQR01000001">
    <property type="protein sequence ID" value="OIJ17614.1"/>
    <property type="molecule type" value="Genomic_DNA"/>
</dbReference>
<accession>A0A1S2LZ96</accession>
<dbReference type="Proteomes" id="UP000179524">
    <property type="component" value="Unassembled WGS sequence"/>
</dbReference>
<dbReference type="AlphaFoldDB" id="A0A1S2LZ96"/>
<feature type="transmembrane region" description="Helical" evidence="1">
    <location>
        <begin position="148"/>
        <end position="168"/>
    </location>
</feature>
<feature type="transmembrane region" description="Helical" evidence="1">
    <location>
        <begin position="180"/>
        <end position="198"/>
    </location>
</feature>
<feature type="transmembrane region" description="Helical" evidence="1">
    <location>
        <begin position="21"/>
        <end position="44"/>
    </location>
</feature>
<keyword evidence="1" id="KW-0472">Membrane</keyword>
<evidence type="ECO:0000313" key="3">
    <source>
        <dbReference type="Proteomes" id="UP000179524"/>
    </source>
</evidence>
<dbReference type="Pfam" id="PF12730">
    <property type="entry name" value="ABC2_membrane_4"/>
    <property type="match status" value="1"/>
</dbReference>
<organism evidence="2 3">
    <name type="scientific">Anaerobacillus alkalilacustris</name>
    <dbReference type="NCBI Taxonomy" id="393763"/>
    <lineage>
        <taxon>Bacteria</taxon>
        <taxon>Bacillati</taxon>
        <taxon>Bacillota</taxon>
        <taxon>Bacilli</taxon>
        <taxon>Bacillales</taxon>
        <taxon>Bacillaceae</taxon>
        <taxon>Anaerobacillus</taxon>
    </lineage>
</organism>
<keyword evidence="3" id="KW-1185">Reference proteome</keyword>
<proteinExistence type="predicted"/>
<evidence type="ECO:0000256" key="1">
    <source>
        <dbReference type="SAM" id="Phobius"/>
    </source>
</evidence>
<name>A0A1S2LZ96_9BACI</name>
<sequence length="255" mass="29310">MNYFFDLVFNENVKIYKRPRAWVLISLLVTMNLFIAMVMRFIFFDTDFTFWDHLNISTFVIFVLNFLCIIIAGDIVSSEFSSGTIKLLLIRPASRIKILLAKFISVLLFIVLVVVVHLLTSVMFGGIFFFNSIFVLEPPFILNIILRYGFGFIEIVVVCSMAMMLSVVTRSSVFSVSVPIFLVMSVTLLLELLAHYQIQMGKYILFANTNLTQHFLGRPLFEGMTLPFSVLNITIHMIVFFILSTVVFSRRDVNM</sequence>
<dbReference type="PANTHER" id="PTHR37305">
    <property type="entry name" value="INTEGRAL MEMBRANE PROTEIN-RELATED"/>
    <property type="match status" value="1"/>
</dbReference>
<dbReference type="RefSeq" id="WP_071308339.1">
    <property type="nucleotide sequence ID" value="NZ_MLQR01000001.1"/>
</dbReference>
<keyword evidence="1" id="KW-0812">Transmembrane</keyword>
<feature type="transmembrane region" description="Helical" evidence="1">
    <location>
        <begin position="56"/>
        <end position="77"/>
    </location>
</feature>